<accession>W7TLF4</accession>
<keyword evidence="3" id="KW-1185">Reference proteome</keyword>
<feature type="non-terminal residue" evidence="2">
    <location>
        <position position="1"/>
    </location>
</feature>
<evidence type="ECO:0000313" key="3">
    <source>
        <dbReference type="Proteomes" id="UP000019335"/>
    </source>
</evidence>
<sequence length="258" mass="27068">REGGMGGGRSLGCVVNILRPLLSWILPPSHVHPSLSSDRQSHPPGPYCLLPLHPTLHRVLPLALLFGVRAGNPRLPRRHCRAPRIPPTFQRLPPLLVHSSYPGARPVSGLGDETEQSREPEQAGGGGDGGIACTGRDCRHPRRQRWGHLNFFHSRPLAGRGRGKGRGKRRSRADQGVPSGVGSLGVGVGKRGRAKGTAGRGHRGSDGGDHIHGMEAVGGGGDGVGGRVHRAGGGRGGGWGSAPFVVKDLDRWPVNAVG</sequence>
<comment type="caution">
    <text evidence="2">The sequence shown here is derived from an EMBL/GenBank/DDBJ whole genome shotgun (WGS) entry which is preliminary data.</text>
</comment>
<dbReference type="AlphaFoldDB" id="W7TLF4"/>
<dbReference type="Proteomes" id="UP000019335">
    <property type="component" value="Unassembled WGS sequence"/>
</dbReference>
<evidence type="ECO:0000256" key="1">
    <source>
        <dbReference type="SAM" id="MobiDB-lite"/>
    </source>
</evidence>
<name>W7TLF4_9STRA</name>
<organism evidence="2 3">
    <name type="scientific">Nannochloropsis gaditana</name>
    <dbReference type="NCBI Taxonomy" id="72520"/>
    <lineage>
        <taxon>Eukaryota</taxon>
        <taxon>Sar</taxon>
        <taxon>Stramenopiles</taxon>
        <taxon>Ochrophyta</taxon>
        <taxon>Eustigmatophyceae</taxon>
        <taxon>Eustigmatales</taxon>
        <taxon>Monodopsidaceae</taxon>
        <taxon>Nannochloropsis</taxon>
    </lineage>
</organism>
<evidence type="ECO:0000313" key="2">
    <source>
        <dbReference type="EMBL" id="EWM21271.1"/>
    </source>
</evidence>
<feature type="compositionally biased region" description="Basic residues" evidence="1">
    <location>
        <begin position="161"/>
        <end position="171"/>
    </location>
</feature>
<feature type="region of interest" description="Disordered" evidence="1">
    <location>
        <begin position="154"/>
        <end position="211"/>
    </location>
</feature>
<gene>
    <name evidence="2" type="ORF">Naga_100331g1</name>
</gene>
<dbReference type="EMBL" id="AZIL01002542">
    <property type="protein sequence ID" value="EWM21271.1"/>
    <property type="molecule type" value="Genomic_DNA"/>
</dbReference>
<feature type="compositionally biased region" description="Gly residues" evidence="1">
    <location>
        <begin position="123"/>
        <end position="132"/>
    </location>
</feature>
<reference evidence="2 3" key="1">
    <citation type="journal article" date="2014" name="Mol. Plant">
        <title>Chromosome Scale Genome Assembly and Transcriptome Profiling of Nannochloropsis gaditana in Nitrogen Depletion.</title>
        <authorList>
            <person name="Corteggiani Carpinelli E."/>
            <person name="Telatin A."/>
            <person name="Vitulo N."/>
            <person name="Forcato C."/>
            <person name="D'Angelo M."/>
            <person name="Schiavon R."/>
            <person name="Vezzi A."/>
            <person name="Giacometti G.M."/>
            <person name="Morosinotto T."/>
            <person name="Valle G."/>
        </authorList>
    </citation>
    <scope>NUCLEOTIDE SEQUENCE [LARGE SCALE GENOMIC DNA]</scope>
    <source>
        <strain evidence="2 3">B-31</strain>
    </source>
</reference>
<feature type="region of interest" description="Disordered" evidence="1">
    <location>
        <begin position="100"/>
        <end position="136"/>
    </location>
</feature>
<protein>
    <submittedName>
        <fullName evidence="2">Uncharacterized protein</fullName>
    </submittedName>
</protein>
<proteinExistence type="predicted"/>